<proteinExistence type="predicted"/>
<gene>
    <name evidence="1" type="ORF">Tco_0954241</name>
</gene>
<name>A0ABQ5E3V2_9ASTR</name>
<reference evidence="1" key="1">
    <citation type="journal article" date="2022" name="Int. J. Mol. Sci.">
        <title>Draft Genome of Tanacetum Coccineum: Genomic Comparison of Closely Related Tanacetum-Family Plants.</title>
        <authorList>
            <person name="Yamashiro T."/>
            <person name="Shiraishi A."/>
            <person name="Nakayama K."/>
            <person name="Satake H."/>
        </authorList>
    </citation>
    <scope>NUCLEOTIDE SEQUENCE</scope>
</reference>
<dbReference type="EMBL" id="BQNB010015909">
    <property type="protein sequence ID" value="GJT45526.1"/>
    <property type="molecule type" value="Genomic_DNA"/>
</dbReference>
<dbReference type="PANTHER" id="PTHR11439:SF489">
    <property type="entry name" value="RNA-DIRECTED DNA POLYMERASE"/>
    <property type="match status" value="1"/>
</dbReference>
<dbReference type="PANTHER" id="PTHR11439">
    <property type="entry name" value="GAG-POL-RELATED RETROTRANSPOSON"/>
    <property type="match status" value="1"/>
</dbReference>
<dbReference type="Proteomes" id="UP001151760">
    <property type="component" value="Unassembled WGS sequence"/>
</dbReference>
<evidence type="ECO:0000313" key="1">
    <source>
        <dbReference type="EMBL" id="GJT45526.1"/>
    </source>
</evidence>
<evidence type="ECO:0000313" key="2">
    <source>
        <dbReference type="Proteomes" id="UP001151760"/>
    </source>
</evidence>
<organism evidence="1 2">
    <name type="scientific">Tanacetum coccineum</name>
    <dbReference type="NCBI Taxonomy" id="301880"/>
    <lineage>
        <taxon>Eukaryota</taxon>
        <taxon>Viridiplantae</taxon>
        <taxon>Streptophyta</taxon>
        <taxon>Embryophyta</taxon>
        <taxon>Tracheophyta</taxon>
        <taxon>Spermatophyta</taxon>
        <taxon>Magnoliopsida</taxon>
        <taxon>eudicotyledons</taxon>
        <taxon>Gunneridae</taxon>
        <taxon>Pentapetalae</taxon>
        <taxon>asterids</taxon>
        <taxon>campanulids</taxon>
        <taxon>Asterales</taxon>
        <taxon>Asteraceae</taxon>
        <taxon>Asteroideae</taxon>
        <taxon>Anthemideae</taxon>
        <taxon>Anthemidinae</taxon>
        <taxon>Tanacetum</taxon>
    </lineage>
</organism>
<dbReference type="CDD" id="cd09272">
    <property type="entry name" value="RNase_HI_RT_Ty1"/>
    <property type="match status" value="1"/>
</dbReference>
<reference evidence="1" key="2">
    <citation type="submission" date="2022-01" db="EMBL/GenBank/DDBJ databases">
        <authorList>
            <person name="Yamashiro T."/>
            <person name="Shiraishi A."/>
            <person name="Satake H."/>
            <person name="Nakayama K."/>
        </authorList>
    </citation>
    <scope>NUCLEOTIDE SEQUENCE</scope>
</reference>
<accession>A0ABQ5E3V2</accession>
<sequence length="158" mass="17982">MLACKPVDTLLLSKLVISNEATDNDPVLENILDYQKLMRKLIYFTNTRLDISYDVHCLSQFMHSPLKSHLKTAFKILRYLKGYLGLGINFVKISGMFLSAYSDANWAKWVITKKSVTGYCVFLNNSLISWKSKKQNTLSKSSTEAEYRALALVTSEVI</sequence>
<comment type="caution">
    <text evidence="1">The sequence shown here is derived from an EMBL/GenBank/DDBJ whole genome shotgun (WGS) entry which is preliminary data.</text>
</comment>
<keyword evidence="2" id="KW-1185">Reference proteome</keyword>
<protein>
    <submittedName>
        <fullName evidence="1">Uncharacterized protein</fullName>
    </submittedName>
</protein>